<protein>
    <submittedName>
        <fullName evidence="2">Uncharacterized protein</fullName>
    </submittedName>
</protein>
<evidence type="ECO:0000313" key="2">
    <source>
        <dbReference type="EMBL" id="EHK17927.1"/>
    </source>
</evidence>
<dbReference type="HOGENOM" id="CLU_019315_0_0_1"/>
<gene>
    <name evidence="2" type="ORF">TRIVIDRAFT_231727</name>
</gene>
<dbReference type="STRING" id="413071.G9N582"/>
<sequence length="604" mass="65552">MTWRSGSSDGTFYFQAWHVAKDVSGESWVQNKAIAEFIEQNISPETKKWLYIKGCVPTKEKPGLLVPYSICVKLRTPKSGQDPKDPEQALLHFRNEEYPNIAKTYFKTKLNNKTLDFFNSYSEGADFDSPLANFDTVKTSKRLKERVRRAITHVKSVKKDLGDIVHGLVDGVSSKSEFKAARFIRKRGKDPASDPNILPPTPLQSPLPPPDISFAPIQEPDVSTRPRKTSDTSDVTVASTDAPGTDASSVGSVETAQSSVVAEESSSELQDEKDPSSESSKAPVEEEASTSSAVEEDSPTTTDSASTADAEAEAPDTTADGASTADAEDEAPDVAPDEDEVVEVTPDEEEAVEATLDEEEAVEATLDEEEAVEATPDEDEVIEVTPDEDEAVEVTPAEEETANVTTAEEETIDAKPDEDEVIDVTPEDSSETSYQVTADSTDTNSAHAAISPSSGVIVARRKMNYVSPQTAQTAYFVVQNSGNWLRYLMANHGQSAQKLRSTFFDSPIILAAAIPPLQALTADGMTRVYFMSQARKEQDEVVCDENGRAVRTRKGSKSGHEWVVGTAKISTHALTMHLGKQLENRNARLLPAAPSAVREVDSVV</sequence>
<organism evidence="2 3">
    <name type="scientific">Hypocrea virens (strain Gv29-8 / FGSC 10586)</name>
    <name type="common">Gliocladium virens</name>
    <name type="synonym">Trichoderma virens</name>
    <dbReference type="NCBI Taxonomy" id="413071"/>
    <lineage>
        <taxon>Eukaryota</taxon>
        <taxon>Fungi</taxon>
        <taxon>Dikarya</taxon>
        <taxon>Ascomycota</taxon>
        <taxon>Pezizomycotina</taxon>
        <taxon>Sordariomycetes</taxon>
        <taxon>Hypocreomycetidae</taxon>
        <taxon>Hypocreales</taxon>
        <taxon>Hypocreaceae</taxon>
        <taxon>Trichoderma</taxon>
    </lineage>
</organism>
<feature type="compositionally biased region" description="Acidic residues" evidence="1">
    <location>
        <begin position="326"/>
        <end position="430"/>
    </location>
</feature>
<proteinExistence type="predicted"/>
<dbReference type="OMA" id="TFYFQAW"/>
<dbReference type="eggNOG" id="ENOG502QWM7">
    <property type="taxonomic scope" value="Eukaryota"/>
</dbReference>
<feature type="region of interest" description="Disordered" evidence="1">
    <location>
        <begin position="185"/>
        <end position="432"/>
    </location>
</feature>
<dbReference type="VEuPathDB" id="FungiDB:TRIVIDRAFT_231727"/>
<dbReference type="EMBL" id="ABDF02000087">
    <property type="protein sequence ID" value="EHK17927.1"/>
    <property type="molecule type" value="Genomic_DNA"/>
</dbReference>
<feature type="compositionally biased region" description="Low complexity" evidence="1">
    <location>
        <begin position="289"/>
        <end position="325"/>
    </location>
</feature>
<name>G9N582_HYPVG</name>
<feature type="non-terminal residue" evidence="2">
    <location>
        <position position="604"/>
    </location>
</feature>
<feature type="compositionally biased region" description="Pro residues" evidence="1">
    <location>
        <begin position="197"/>
        <end position="211"/>
    </location>
</feature>
<feature type="compositionally biased region" description="Low complexity" evidence="1">
    <location>
        <begin position="232"/>
        <end position="242"/>
    </location>
</feature>
<dbReference type="OrthoDB" id="5137810at2759"/>
<evidence type="ECO:0000313" key="3">
    <source>
        <dbReference type="Proteomes" id="UP000007115"/>
    </source>
</evidence>
<evidence type="ECO:0000256" key="1">
    <source>
        <dbReference type="SAM" id="MobiDB-lite"/>
    </source>
</evidence>
<dbReference type="Proteomes" id="UP000007115">
    <property type="component" value="Unassembled WGS sequence"/>
</dbReference>
<keyword evidence="3" id="KW-1185">Reference proteome</keyword>
<dbReference type="InParanoid" id="G9N582"/>
<dbReference type="RefSeq" id="XP_013952128.1">
    <property type="nucleotide sequence ID" value="XM_014096653.1"/>
</dbReference>
<feature type="compositionally biased region" description="Basic and acidic residues" evidence="1">
    <location>
        <begin position="222"/>
        <end position="231"/>
    </location>
</feature>
<accession>G9N582</accession>
<comment type="caution">
    <text evidence="2">The sequence shown here is derived from an EMBL/GenBank/DDBJ whole genome shotgun (WGS) entry which is preliminary data.</text>
</comment>
<dbReference type="GeneID" id="25792425"/>
<reference evidence="2 3" key="1">
    <citation type="journal article" date="2011" name="Genome Biol.">
        <title>Comparative genome sequence analysis underscores mycoparasitism as the ancestral life style of Trichoderma.</title>
        <authorList>
            <person name="Kubicek C.P."/>
            <person name="Herrera-Estrella A."/>
            <person name="Seidl-Seiboth V."/>
            <person name="Martinez D.A."/>
            <person name="Druzhinina I.S."/>
            <person name="Thon M."/>
            <person name="Zeilinger S."/>
            <person name="Casas-Flores S."/>
            <person name="Horwitz B.A."/>
            <person name="Mukherjee P.K."/>
            <person name="Mukherjee M."/>
            <person name="Kredics L."/>
            <person name="Alcaraz L.D."/>
            <person name="Aerts A."/>
            <person name="Antal Z."/>
            <person name="Atanasova L."/>
            <person name="Cervantes-Badillo M.G."/>
            <person name="Challacombe J."/>
            <person name="Chertkov O."/>
            <person name="McCluskey K."/>
            <person name="Coulpier F."/>
            <person name="Deshpande N."/>
            <person name="von Doehren H."/>
            <person name="Ebbole D.J."/>
            <person name="Esquivel-Naranjo E.U."/>
            <person name="Fekete E."/>
            <person name="Flipphi M."/>
            <person name="Glaser F."/>
            <person name="Gomez-Rodriguez E.Y."/>
            <person name="Gruber S."/>
            <person name="Han C."/>
            <person name="Henrissat B."/>
            <person name="Hermosa R."/>
            <person name="Hernandez-Onate M."/>
            <person name="Karaffa L."/>
            <person name="Kosti I."/>
            <person name="Le Crom S."/>
            <person name="Lindquist E."/>
            <person name="Lucas S."/>
            <person name="Luebeck M."/>
            <person name="Luebeck P.S."/>
            <person name="Margeot A."/>
            <person name="Metz B."/>
            <person name="Misra M."/>
            <person name="Nevalainen H."/>
            <person name="Omann M."/>
            <person name="Packer N."/>
            <person name="Perrone G."/>
            <person name="Uresti-Rivera E.E."/>
            <person name="Salamov A."/>
            <person name="Schmoll M."/>
            <person name="Seiboth B."/>
            <person name="Shapiro H."/>
            <person name="Sukno S."/>
            <person name="Tamayo-Ramos J.A."/>
            <person name="Tisch D."/>
            <person name="Wiest A."/>
            <person name="Wilkinson H.H."/>
            <person name="Zhang M."/>
            <person name="Coutinho P.M."/>
            <person name="Kenerley C.M."/>
            <person name="Monte E."/>
            <person name="Baker S.E."/>
            <person name="Grigoriev I.V."/>
        </authorList>
    </citation>
    <scope>NUCLEOTIDE SEQUENCE [LARGE SCALE GENOMIC DNA]</scope>
    <source>
        <strain evidence="3">Gv29-8 / FGSC 10586</strain>
    </source>
</reference>
<feature type="compositionally biased region" description="Low complexity" evidence="1">
    <location>
        <begin position="252"/>
        <end position="264"/>
    </location>
</feature>
<dbReference type="AlphaFoldDB" id="G9N582"/>